<organism evidence="1">
    <name type="scientific">Arundo donax</name>
    <name type="common">Giant reed</name>
    <name type="synonym">Donax arundinaceus</name>
    <dbReference type="NCBI Taxonomy" id="35708"/>
    <lineage>
        <taxon>Eukaryota</taxon>
        <taxon>Viridiplantae</taxon>
        <taxon>Streptophyta</taxon>
        <taxon>Embryophyta</taxon>
        <taxon>Tracheophyta</taxon>
        <taxon>Spermatophyta</taxon>
        <taxon>Magnoliopsida</taxon>
        <taxon>Liliopsida</taxon>
        <taxon>Poales</taxon>
        <taxon>Poaceae</taxon>
        <taxon>PACMAD clade</taxon>
        <taxon>Arundinoideae</taxon>
        <taxon>Arundineae</taxon>
        <taxon>Arundo</taxon>
    </lineage>
</organism>
<proteinExistence type="predicted"/>
<reference evidence="1" key="1">
    <citation type="submission" date="2014-09" db="EMBL/GenBank/DDBJ databases">
        <authorList>
            <person name="Magalhaes I.L.F."/>
            <person name="Oliveira U."/>
            <person name="Santos F.R."/>
            <person name="Vidigal T.H.D.A."/>
            <person name="Brescovit A.D."/>
            <person name="Santos A.J."/>
        </authorList>
    </citation>
    <scope>NUCLEOTIDE SEQUENCE</scope>
    <source>
        <tissue evidence="1">Shoot tissue taken approximately 20 cm above the soil surface</tissue>
    </source>
</reference>
<evidence type="ECO:0000313" key="1">
    <source>
        <dbReference type="EMBL" id="JAD40123.1"/>
    </source>
</evidence>
<dbReference type="EMBL" id="GBRH01257772">
    <property type="protein sequence ID" value="JAD40123.1"/>
    <property type="molecule type" value="Transcribed_RNA"/>
</dbReference>
<reference evidence="1" key="2">
    <citation type="journal article" date="2015" name="Data Brief">
        <title>Shoot transcriptome of the giant reed, Arundo donax.</title>
        <authorList>
            <person name="Barrero R.A."/>
            <person name="Guerrero F.D."/>
            <person name="Moolhuijzen P."/>
            <person name="Goolsby J.A."/>
            <person name="Tidwell J."/>
            <person name="Bellgard S.E."/>
            <person name="Bellgard M.I."/>
        </authorList>
    </citation>
    <scope>NUCLEOTIDE SEQUENCE</scope>
    <source>
        <tissue evidence="1">Shoot tissue taken approximately 20 cm above the soil surface</tissue>
    </source>
</reference>
<protein>
    <submittedName>
        <fullName evidence="1">Uncharacterized protein</fullName>
    </submittedName>
</protein>
<name>A0A0A8ZR43_ARUDO</name>
<sequence length="39" mass="4502">MRNQLEIFVNFTSSNNPITKIENTVLQDTVEITVEINHV</sequence>
<dbReference type="AlphaFoldDB" id="A0A0A8ZR43"/>
<accession>A0A0A8ZR43</accession>